<organism evidence="2 3">
    <name type="scientific">Aureimonas fodinaquatilis</name>
    <dbReference type="NCBI Taxonomy" id="2565783"/>
    <lineage>
        <taxon>Bacteria</taxon>
        <taxon>Pseudomonadati</taxon>
        <taxon>Pseudomonadota</taxon>
        <taxon>Alphaproteobacteria</taxon>
        <taxon>Hyphomicrobiales</taxon>
        <taxon>Aurantimonadaceae</taxon>
        <taxon>Aureimonas</taxon>
    </lineage>
</organism>
<evidence type="ECO:0000256" key="1">
    <source>
        <dbReference type="SAM" id="MobiDB-lite"/>
    </source>
</evidence>
<dbReference type="EMBL" id="VTWH01000002">
    <property type="protein sequence ID" value="KAA0970303.1"/>
    <property type="molecule type" value="Genomic_DNA"/>
</dbReference>
<feature type="region of interest" description="Disordered" evidence="1">
    <location>
        <begin position="172"/>
        <end position="195"/>
    </location>
</feature>
<dbReference type="OrthoDB" id="8085812at2"/>
<evidence type="ECO:0000313" key="2">
    <source>
        <dbReference type="EMBL" id="KAA0970303.1"/>
    </source>
</evidence>
<dbReference type="RefSeq" id="WP_149299156.1">
    <property type="nucleotide sequence ID" value="NZ_VTWH01000002.1"/>
</dbReference>
<dbReference type="AlphaFoldDB" id="A0A5B0DV84"/>
<protein>
    <submittedName>
        <fullName evidence="2">Uncharacterized protein</fullName>
    </submittedName>
</protein>
<sequence>MPLKLVLDSLDGLDDTTRALYSEKDGKFRLDVEGVEDTEGLKRKNAELLAETKSEREKRQALERQHEEAEQARQREAGEFKTLYEKSQTDLEKERNDNRTFRQTIQDRDREAAAASLASELTRDTARAALLKKEALAFAEFTDQGVQFKIGGIQQDKAKVLEHLKTQYPFLVDGNQSNGGGANGGSGGAAGKKLSDLNDEERLKLAREDPAAFRKLREASL</sequence>
<reference evidence="2 3" key="1">
    <citation type="submission" date="2019-08" db="EMBL/GenBank/DDBJ databases">
        <title>Aureimonas fodiniaquatilis sp. nov., isolated from a coal mine wastewater.</title>
        <authorList>
            <person name="Kim W."/>
        </authorList>
    </citation>
    <scope>NUCLEOTIDE SEQUENCE [LARGE SCALE GENOMIC DNA]</scope>
    <source>
        <strain evidence="2 3">CAU 1482</strain>
    </source>
</reference>
<feature type="compositionally biased region" description="Gly residues" evidence="1">
    <location>
        <begin position="177"/>
        <end position="190"/>
    </location>
</feature>
<comment type="caution">
    <text evidence="2">The sequence shown here is derived from an EMBL/GenBank/DDBJ whole genome shotgun (WGS) entry which is preliminary data.</text>
</comment>
<dbReference type="Proteomes" id="UP000324738">
    <property type="component" value="Unassembled WGS sequence"/>
</dbReference>
<proteinExistence type="predicted"/>
<keyword evidence="3" id="KW-1185">Reference proteome</keyword>
<feature type="region of interest" description="Disordered" evidence="1">
    <location>
        <begin position="46"/>
        <end position="110"/>
    </location>
</feature>
<name>A0A5B0DV84_9HYPH</name>
<evidence type="ECO:0000313" key="3">
    <source>
        <dbReference type="Proteomes" id="UP000324738"/>
    </source>
</evidence>
<accession>A0A5B0DV84</accession>
<gene>
    <name evidence="2" type="ORF">FPY71_07200</name>
</gene>